<reference evidence="4" key="1">
    <citation type="submission" date="2016-10" db="EMBL/GenBank/DDBJ databases">
        <authorList>
            <person name="Varghese N."/>
            <person name="Submissions S."/>
        </authorList>
    </citation>
    <scope>NUCLEOTIDE SEQUENCE [LARGE SCALE GENOMIC DNA]</scope>
    <source>
        <strain evidence="4">DSM 23842</strain>
    </source>
</reference>
<evidence type="ECO:0000313" key="4">
    <source>
        <dbReference type="Proteomes" id="UP000198846"/>
    </source>
</evidence>
<dbReference type="OrthoDB" id="794036at2"/>
<keyword evidence="1" id="KW-0802">TPR repeat</keyword>
<gene>
    <name evidence="3" type="ORF">SAMN04487990_10854</name>
</gene>
<sequence>MYYFIVALQVYCIYHLIKNRNQYYWIFLILFVPAIGSAIYLFTQVYNKRDVEKIQEGVTAVLTPTKKIKDLEKVLEFSNTYLNRINLAEAYFEMKDFDNAIKHYEVALEDKDQNNFFVIKDLISAHYHTKNYERAVFYGDQIKEDSEFKGKNAQFLYGLALNELGRAVEAEEQLRQVDQRYSNYNERLALAKFLQNKGKEEDAIEILNDLKTESEHFTKPNKIKYKSTMNEVESLLAKA</sequence>
<keyword evidence="4" id="KW-1185">Reference proteome</keyword>
<dbReference type="PIRSF" id="PIRSF030959">
    <property type="entry name" value="UCP030959"/>
    <property type="match status" value="1"/>
</dbReference>
<dbReference type="InterPro" id="IPR019734">
    <property type="entry name" value="TPR_rpt"/>
</dbReference>
<keyword evidence="2" id="KW-1133">Transmembrane helix</keyword>
<feature type="transmembrane region" description="Helical" evidence="2">
    <location>
        <begin position="23"/>
        <end position="43"/>
    </location>
</feature>
<dbReference type="PROSITE" id="PS50005">
    <property type="entry name" value="TPR"/>
    <property type="match status" value="1"/>
</dbReference>
<dbReference type="Proteomes" id="UP000198846">
    <property type="component" value="Unassembled WGS sequence"/>
</dbReference>
<organism evidence="3 4">
    <name type="scientific">Bizionia paragorgiae</name>
    <dbReference type="NCBI Taxonomy" id="283786"/>
    <lineage>
        <taxon>Bacteria</taxon>
        <taxon>Pseudomonadati</taxon>
        <taxon>Bacteroidota</taxon>
        <taxon>Flavobacteriia</taxon>
        <taxon>Flavobacteriales</taxon>
        <taxon>Flavobacteriaceae</taxon>
        <taxon>Bizionia</taxon>
    </lineage>
</organism>
<evidence type="ECO:0000256" key="2">
    <source>
        <dbReference type="SAM" id="Phobius"/>
    </source>
</evidence>
<dbReference type="Pfam" id="PF13174">
    <property type="entry name" value="TPR_6"/>
    <property type="match status" value="1"/>
</dbReference>
<evidence type="ECO:0000313" key="3">
    <source>
        <dbReference type="EMBL" id="SEA20591.1"/>
    </source>
</evidence>
<dbReference type="InterPro" id="IPR014562">
    <property type="entry name" value="UCP030959_TPR_rpt-cont"/>
</dbReference>
<keyword evidence="2" id="KW-0472">Membrane</keyword>
<protein>
    <submittedName>
        <fullName evidence="3">Uncharacterized protein</fullName>
    </submittedName>
</protein>
<dbReference type="STRING" id="283786.SAMN04487990_10854"/>
<evidence type="ECO:0000256" key="1">
    <source>
        <dbReference type="PROSITE-ProRule" id="PRU00339"/>
    </source>
</evidence>
<dbReference type="AlphaFoldDB" id="A0A1H3ZB56"/>
<dbReference type="InterPro" id="IPR011990">
    <property type="entry name" value="TPR-like_helical_dom_sf"/>
</dbReference>
<dbReference type="SUPFAM" id="SSF48452">
    <property type="entry name" value="TPR-like"/>
    <property type="match status" value="1"/>
</dbReference>
<feature type="repeat" description="TPR" evidence="1">
    <location>
        <begin position="81"/>
        <end position="114"/>
    </location>
</feature>
<accession>A0A1H3ZB56</accession>
<dbReference type="EMBL" id="FNQK01000008">
    <property type="protein sequence ID" value="SEA20591.1"/>
    <property type="molecule type" value="Genomic_DNA"/>
</dbReference>
<dbReference type="Gene3D" id="1.25.40.10">
    <property type="entry name" value="Tetratricopeptide repeat domain"/>
    <property type="match status" value="1"/>
</dbReference>
<name>A0A1H3ZB56_BIZPA</name>
<proteinExistence type="predicted"/>
<keyword evidence="2" id="KW-0812">Transmembrane</keyword>
<dbReference type="RefSeq" id="WP_092133529.1">
    <property type="nucleotide sequence ID" value="NZ_FNQK01000008.1"/>
</dbReference>